<keyword evidence="9" id="KW-0963">Cytoplasm</keyword>
<dbReference type="InterPro" id="IPR020549">
    <property type="entry name" value="YbeY_CS"/>
</dbReference>
<dbReference type="PANTHER" id="PTHR46986">
    <property type="entry name" value="ENDORIBONUCLEASE YBEY, CHLOROPLASTIC"/>
    <property type="match status" value="1"/>
</dbReference>
<comment type="caution">
    <text evidence="10">The sequence shown here is derived from an EMBL/GenBank/DDBJ whole genome shotgun (WGS) entry which is preliminary data.</text>
</comment>
<feature type="binding site" evidence="9">
    <location>
        <position position="131"/>
    </location>
    <ligand>
        <name>Zn(2+)</name>
        <dbReference type="ChEBI" id="CHEBI:29105"/>
        <note>catalytic</note>
    </ligand>
</feature>
<evidence type="ECO:0000313" key="10">
    <source>
        <dbReference type="EMBL" id="GAA4078924.1"/>
    </source>
</evidence>
<evidence type="ECO:0000256" key="9">
    <source>
        <dbReference type="HAMAP-Rule" id="MF_00009"/>
    </source>
</evidence>
<reference evidence="11" key="1">
    <citation type="journal article" date="2019" name="Int. J. Syst. Evol. Microbiol.">
        <title>The Global Catalogue of Microorganisms (GCM) 10K type strain sequencing project: providing services to taxonomists for standard genome sequencing and annotation.</title>
        <authorList>
            <consortium name="The Broad Institute Genomics Platform"/>
            <consortium name="The Broad Institute Genome Sequencing Center for Infectious Disease"/>
            <person name="Wu L."/>
            <person name="Ma J."/>
        </authorList>
    </citation>
    <scope>NUCLEOTIDE SEQUENCE [LARGE SCALE GENOMIC DNA]</scope>
    <source>
        <strain evidence="11">JCM 17250</strain>
    </source>
</reference>
<keyword evidence="8 9" id="KW-0862">Zinc</keyword>
<feature type="binding site" evidence="9">
    <location>
        <position position="125"/>
    </location>
    <ligand>
        <name>Zn(2+)</name>
        <dbReference type="ChEBI" id="CHEBI:29105"/>
        <note>catalytic</note>
    </ligand>
</feature>
<dbReference type="InterPro" id="IPR023091">
    <property type="entry name" value="MetalPrtase_cat_dom_sf_prd"/>
</dbReference>
<sequence length="156" mass="17996">MIIEFIDQTNSVDESYLNTINELLIFAAKQENVSEQAEISISFVDDQTIQEINRDYRGMNEPTDVISFALQETVEGEVTIKGDQLPPLNLGDIVISVERTHEQAKTYEHSIKREFGFLALHGFLHLLGYDHIDYDQEQEMFKKQEDILNAFGLLRE</sequence>
<keyword evidence="7 9" id="KW-0378">Hydrolase</keyword>
<evidence type="ECO:0000256" key="1">
    <source>
        <dbReference type="ARBA" id="ARBA00010875"/>
    </source>
</evidence>
<evidence type="ECO:0000313" key="11">
    <source>
        <dbReference type="Proteomes" id="UP001501734"/>
    </source>
</evidence>
<dbReference type="InterPro" id="IPR002036">
    <property type="entry name" value="YbeY"/>
</dbReference>
<keyword evidence="2 9" id="KW-0690">Ribosome biogenesis</keyword>
<protein>
    <recommendedName>
        <fullName evidence="9">Endoribonuclease YbeY</fullName>
        <ecNumber evidence="9">3.1.-.-</ecNumber>
    </recommendedName>
</protein>
<evidence type="ECO:0000256" key="3">
    <source>
        <dbReference type="ARBA" id="ARBA00022552"/>
    </source>
</evidence>
<dbReference type="EMBL" id="BAABDL010000135">
    <property type="protein sequence ID" value="GAA4078924.1"/>
    <property type="molecule type" value="Genomic_DNA"/>
</dbReference>
<keyword evidence="3 9" id="KW-0698">rRNA processing</keyword>
<organism evidence="10 11">
    <name type="scientific">Amphibacillus indicireducens</name>
    <dbReference type="NCBI Taxonomy" id="1076330"/>
    <lineage>
        <taxon>Bacteria</taxon>
        <taxon>Bacillati</taxon>
        <taxon>Bacillota</taxon>
        <taxon>Bacilli</taxon>
        <taxon>Bacillales</taxon>
        <taxon>Bacillaceae</taxon>
        <taxon>Amphibacillus</taxon>
    </lineage>
</organism>
<dbReference type="Pfam" id="PF02130">
    <property type="entry name" value="YbeY"/>
    <property type="match status" value="1"/>
</dbReference>
<keyword evidence="11" id="KW-1185">Reference proteome</keyword>
<evidence type="ECO:0000256" key="7">
    <source>
        <dbReference type="ARBA" id="ARBA00022801"/>
    </source>
</evidence>
<proteinExistence type="inferred from homology"/>
<evidence type="ECO:0000256" key="4">
    <source>
        <dbReference type="ARBA" id="ARBA00022722"/>
    </source>
</evidence>
<comment type="subcellular location">
    <subcellularLocation>
        <location evidence="9">Cytoplasm</location>
    </subcellularLocation>
</comment>
<accession>A0ABP7W322</accession>
<keyword evidence="4 9" id="KW-0540">Nuclease</keyword>
<evidence type="ECO:0000256" key="2">
    <source>
        <dbReference type="ARBA" id="ARBA00022517"/>
    </source>
</evidence>
<dbReference type="PROSITE" id="PS01306">
    <property type="entry name" value="UPF0054"/>
    <property type="match status" value="1"/>
</dbReference>
<evidence type="ECO:0000256" key="5">
    <source>
        <dbReference type="ARBA" id="ARBA00022723"/>
    </source>
</evidence>
<name>A0ABP7W322_9BACI</name>
<keyword evidence="6 9" id="KW-0255">Endonuclease</keyword>
<comment type="function">
    <text evidence="9">Single strand-specific metallo-endoribonuclease involved in late-stage 70S ribosome quality control and in maturation of the 3' terminus of the 16S rRNA.</text>
</comment>
<dbReference type="SUPFAM" id="SSF55486">
    <property type="entry name" value="Metalloproteases ('zincins'), catalytic domain"/>
    <property type="match status" value="1"/>
</dbReference>
<dbReference type="PANTHER" id="PTHR46986:SF1">
    <property type="entry name" value="ENDORIBONUCLEASE YBEY, CHLOROPLASTIC"/>
    <property type="match status" value="1"/>
</dbReference>
<evidence type="ECO:0000256" key="8">
    <source>
        <dbReference type="ARBA" id="ARBA00022833"/>
    </source>
</evidence>
<comment type="similarity">
    <text evidence="1 9">Belongs to the endoribonuclease YbeY family.</text>
</comment>
<dbReference type="Proteomes" id="UP001501734">
    <property type="component" value="Unassembled WGS sequence"/>
</dbReference>
<comment type="cofactor">
    <cofactor evidence="9">
        <name>Zn(2+)</name>
        <dbReference type="ChEBI" id="CHEBI:29105"/>
    </cofactor>
    <text evidence="9">Binds 1 zinc ion.</text>
</comment>
<dbReference type="Gene3D" id="3.40.390.30">
    <property type="entry name" value="Metalloproteases ('zincins'), catalytic domain"/>
    <property type="match status" value="1"/>
</dbReference>
<dbReference type="NCBIfam" id="TIGR00043">
    <property type="entry name" value="rRNA maturation RNase YbeY"/>
    <property type="match status" value="1"/>
</dbReference>
<gene>
    <name evidence="9 10" type="primary">ybeY</name>
    <name evidence="10" type="ORF">GCM10022410_24100</name>
</gene>
<dbReference type="HAMAP" id="MF_00009">
    <property type="entry name" value="Endoribonucl_YbeY"/>
    <property type="match status" value="1"/>
</dbReference>
<keyword evidence="5 9" id="KW-0479">Metal-binding</keyword>
<feature type="binding site" evidence="9">
    <location>
        <position position="121"/>
    </location>
    <ligand>
        <name>Zn(2+)</name>
        <dbReference type="ChEBI" id="CHEBI:29105"/>
        <note>catalytic</note>
    </ligand>
</feature>
<evidence type="ECO:0000256" key="6">
    <source>
        <dbReference type="ARBA" id="ARBA00022759"/>
    </source>
</evidence>
<dbReference type="EC" id="3.1.-.-" evidence="9"/>